<organism evidence="3 4">
    <name type="scientific">Serratia marcescens</name>
    <dbReference type="NCBI Taxonomy" id="615"/>
    <lineage>
        <taxon>Bacteria</taxon>
        <taxon>Pseudomonadati</taxon>
        <taxon>Pseudomonadota</taxon>
        <taxon>Gammaproteobacteria</taxon>
        <taxon>Enterobacterales</taxon>
        <taxon>Yersiniaceae</taxon>
        <taxon>Serratia</taxon>
    </lineage>
</organism>
<dbReference type="SMART" id="SM00642">
    <property type="entry name" value="Aamy"/>
    <property type="match status" value="1"/>
</dbReference>
<dbReference type="EC" id="2.4.1.18" evidence="3"/>
<dbReference type="Gene3D" id="3.20.20.80">
    <property type="entry name" value="Glycosidases"/>
    <property type="match status" value="1"/>
</dbReference>
<evidence type="ECO:0000256" key="1">
    <source>
        <dbReference type="ARBA" id="ARBA00023277"/>
    </source>
</evidence>
<evidence type="ECO:0000313" key="4">
    <source>
        <dbReference type="Proteomes" id="UP000254765"/>
    </source>
</evidence>
<sequence>MAPLPEVVPSTPARRRANDFDQPIAIYEVHLGSWRRHTDNHFWLSYGELAVQLIDYVKDMGFTHIELLPINEHPFDGSWGYQPLGLYAPTRRFGTPADFRAFVAAAHEAGINVILDWVPGHFPSDAYGLANFDGTALYEYADPREGYHQDWNTLIYNYGRHEVRNYLAGNALYWLERFGIDALRVDAVASMIYRDYSRADGEWVPNYYGGNENLEAIAFLRYTNQTIGQAQPGAVTLAEESTDYPASPCRRMPTAWGSTTNGTSAGCTTRSIT</sequence>
<dbReference type="InterPro" id="IPR006047">
    <property type="entry name" value="GH13_cat_dom"/>
</dbReference>
<keyword evidence="1" id="KW-0119">Carbohydrate metabolism</keyword>
<dbReference type="PANTHER" id="PTHR43651">
    <property type="entry name" value="1,4-ALPHA-GLUCAN-BRANCHING ENZYME"/>
    <property type="match status" value="1"/>
</dbReference>
<dbReference type="EMBL" id="UGYK01000002">
    <property type="protein sequence ID" value="SUI43455.1"/>
    <property type="molecule type" value="Genomic_DNA"/>
</dbReference>
<dbReference type="Proteomes" id="UP000254765">
    <property type="component" value="Unassembled WGS sequence"/>
</dbReference>
<gene>
    <name evidence="3" type="primary">glgB_2</name>
    <name evidence="3" type="ORF">NCTC10211_01408</name>
</gene>
<dbReference type="PANTHER" id="PTHR43651:SF3">
    <property type="entry name" value="1,4-ALPHA-GLUCAN-BRANCHING ENZYME"/>
    <property type="match status" value="1"/>
</dbReference>
<keyword evidence="3" id="KW-0808">Transferase</keyword>
<dbReference type="GO" id="GO:0005978">
    <property type="term" value="P:glycogen biosynthetic process"/>
    <property type="evidence" value="ECO:0007669"/>
    <property type="project" value="TreeGrafter"/>
</dbReference>
<proteinExistence type="predicted"/>
<dbReference type="GO" id="GO:0003844">
    <property type="term" value="F:1,4-alpha-glucan branching enzyme activity"/>
    <property type="evidence" value="ECO:0007669"/>
    <property type="project" value="UniProtKB-EC"/>
</dbReference>
<protein>
    <submittedName>
        <fullName evidence="3">1,4-alpha-glucan branching enzyme GlgB</fullName>
        <ecNumber evidence="3">2.4.1.18</ecNumber>
    </submittedName>
</protein>
<keyword evidence="3" id="KW-0328">Glycosyltransferase</keyword>
<feature type="domain" description="Glycosyl hydrolase family 13 catalytic" evidence="2">
    <location>
        <begin position="28"/>
        <end position="263"/>
    </location>
</feature>
<dbReference type="Pfam" id="PF00128">
    <property type="entry name" value="Alpha-amylase"/>
    <property type="match status" value="1"/>
</dbReference>
<dbReference type="AlphaFoldDB" id="A0A379YE70"/>
<reference evidence="3 4" key="1">
    <citation type="submission" date="2018-06" db="EMBL/GenBank/DDBJ databases">
        <authorList>
            <consortium name="Pathogen Informatics"/>
            <person name="Doyle S."/>
        </authorList>
    </citation>
    <scope>NUCLEOTIDE SEQUENCE [LARGE SCALE GENOMIC DNA]</scope>
    <source>
        <strain evidence="3 4">NCTC10211</strain>
    </source>
</reference>
<name>A0A379YE70_SERMA</name>
<evidence type="ECO:0000313" key="3">
    <source>
        <dbReference type="EMBL" id="SUI43455.1"/>
    </source>
</evidence>
<dbReference type="CDD" id="cd11322">
    <property type="entry name" value="AmyAc_Glg_BE"/>
    <property type="match status" value="1"/>
</dbReference>
<dbReference type="SUPFAM" id="SSF51445">
    <property type="entry name" value="(Trans)glycosidases"/>
    <property type="match status" value="1"/>
</dbReference>
<evidence type="ECO:0000259" key="2">
    <source>
        <dbReference type="SMART" id="SM00642"/>
    </source>
</evidence>
<dbReference type="GO" id="GO:0005829">
    <property type="term" value="C:cytosol"/>
    <property type="evidence" value="ECO:0007669"/>
    <property type="project" value="TreeGrafter"/>
</dbReference>
<dbReference type="InterPro" id="IPR017853">
    <property type="entry name" value="GH"/>
</dbReference>
<accession>A0A379YE70</accession>